<accession>E8X5G1</accession>
<reference evidence="2" key="1">
    <citation type="submission" date="2011-01" db="EMBL/GenBank/DDBJ databases">
        <title>Complete sequence of chromosome of Acidobacterium sp. MP5ACTX9.</title>
        <authorList>
            <consortium name="US DOE Joint Genome Institute"/>
            <person name="Lucas S."/>
            <person name="Copeland A."/>
            <person name="Lapidus A."/>
            <person name="Cheng J.-F."/>
            <person name="Goodwin L."/>
            <person name="Pitluck S."/>
            <person name="Teshima H."/>
            <person name="Detter J.C."/>
            <person name="Han C."/>
            <person name="Tapia R."/>
            <person name="Land M."/>
            <person name="Hauser L."/>
            <person name="Kyrpides N."/>
            <person name="Ivanova N."/>
            <person name="Ovchinnikova G."/>
            <person name="Pagani I."/>
            <person name="Rawat S.R."/>
            <person name="Mannisto M."/>
            <person name="Haggblom M.M."/>
            <person name="Woyke T."/>
        </authorList>
    </citation>
    <scope>NUCLEOTIDE SEQUENCE [LARGE SCALE GENOMIC DNA]</scope>
    <source>
        <strain evidence="2">MP5ACTX9</strain>
    </source>
</reference>
<dbReference type="HOGENOM" id="CLU_3118375_0_0_0"/>
<name>E8X5G1_GRATM</name>
<dbReference type="PaxDb" id="1198114-AciX9_2475"/>
<keyword evidence="2" id="KW-1185">Reference proteome</keyword>
<dbReference type="KEGG" id="acm:AciX9_2475"/>
<dbReference type="AlphaFoldDB" id="E8X5G1"/>
<evidence type="ECO:0000313" key="2">
    <source>
        <dbReference type="Proteomes" id="UP000000343"/>
    </source>
</evidence>
<dbReference type="Proteomes" id="UP000000343">
    <property type="component" value="Chromosome"/>
</dbReference>
<evidence type="ECO:0000313" key="1">
    <source>
        <dbReference type="EMBL" id="ADW69508.1"/>
    </source>
</evidence>
<protein>
    <submittedName>
        <fullName evidence="1">Uncharacterized protein</fullName>
    </submittedName>
</protein>
<dbReference type="EMBL" id="CP002480">
    <property type="protein sequence ID" value="ADW69508.1"/>
    <property type="molecule type" value="Genomic_DNA"/>
</dbReference>
<gene>
    <name evidence="1" type="ordered locus">AciX9_2475</name>
</gene>
<organism evidence="2">
    <name type="scientific">Granulicella tundricola (strain ATCC BAA-1859 / DSM 23138 / MP5ACTX9)</name>
    <dbReference type="NCBI Taxonomy" id="1198114"/>
    <lineage>
        <taxon>Bacteria</taxon>
        <taxon>Pseudomonadati</taxon>
        <taxon>Acidobacteriota</taxon>
        <taxon>Terriglobia</taxon>
        <taxon>Terriglobales</taxon>
        <taxon>Acidobacteriaceae</taxon>
        <taxon>Granulicella</taxon>
    </lineage>
</organism>
<sequence length="50" mass="5607">MNFQTKLLTQILTQTVAPAIPHPSHTPPNLNPSPKYRILIIGRNPGRHIL</sequence>
<proteinExistence type="predicted"/>
<dbReference type="STRING" id="1198114.AciX9_2475"/>